<accession>E9HDC7</accession>
<name>E9HDC7_DAPPU</name>
<dbReference type="eggNOG" id="KOG1366">
    <property type="taxonomic scope" value="Eukaryota"/>
</dbReference>
<gene>
    <name evidence="2" type="ORF">DAPPUDRAFT_300552</name>
</gene>
<dbReference type="InterPro" id="IPR050473">
    <property type="entry name" value="A2M/Complement_sys"/>
</dbReference>
<keyword evidence="3" id="KW-1185">Reference proteome</keyword>
<dbReference type="HOGENOM" id="CLU_546610_0_0_1"/>
<dbReference type="AlphaFoldDB" id="E9HDC7"/>
<dbReference type="Gene3D" id="6.20.50.160">
    <property type="match status" value="1"/>
</dbReference>
<dbReference type="PANTHER" id="PTHR11412:SF171">
    <property type="entry name" value="PREGNANCY ZONE PROTEIN-LIKE PROTEIN"/>
    <property type="match status" value="1"/>
</dbReference>
<dbReference type="PhylomeDB" id="E9HDC7"/>
<sequence length="499" mass="56235">MVFVPPPNYPKDVPCLSVLPVKLYFTADKDINFNVHYIVMARGDVMQTGVKQVKFREEDNIDLSLGETLLNKRDNGGSESESDVESSLKPVGDLEFEIEIVPELAPKMSLLAYYVRDDREVVTAHIDIPIENCFPNPVKFSWSSKKKQPGQNVTMNLKASAGSICGYSVVDRSVIYARPDLQLSESNIFSWLPGLHIPAGSYPQQVTPDWKYCEKKNEQSGRTFDDDLRRRKRSFFIGHFTAQFKDAMEAFDHAGVLVMSDLNIETRPCSEESRIFPMYLMRRGGLLKKMQAERNIQAIYAESRTFVQATEDVNSYDNVVDLKSTVSARSYFPETWLWDLISVFNYAPHPLPIRLTLAYSEQFELMNVSDSVLLCVPARDSVVHHFLIHAIEMGTHNVSAFATIDDNYPGDCGPEILPSASDNVIKELLVVPEGFPVERVHSHMACPKDFDEDKTIVWDLALPDDLVEGSARAWVTAVGDLMGPALQVSKYNNLQGTKF</sequence>
<dbReference type="Gene3D" id="2.60.40.10">
    <property type="entry name" value="Immunoglobulins"/>
    <property type="match status" value="1"/>
</dbReference>
<reference evidence="2 3" key="1">
    <citation type="journal article" date="2011" name="Science">
        <title>The ecoresponsive genome of Daphnia pulex.</title>
        <authorList>
            <person name="Colbourne J.K."/>
            <person name="Pfrender M.E."/>
            <person name="Gilbert D."/>
            <person name="Thomas W.K."/>
            <person name="Tucker A."/>
            <person name="Oakley T.H."/>
            <person name="Tokishita S."/>
            <person name="Aerts A."/>
            <person name="Arnold G.J."/>
            <person name="Basu M.K."/>
            <person name="Bauer D.J."/>
            <person name="Caceres C.E."/>
            <person name="Carmel L."/>
            <person name="Casola C."/>
            <person name="Choi J.H."/>
            <person name="Detter J.C."/>
            <person name="Dong Q."/>
            <person name="Dusheyko S."/>
            <person name="Eads B.D."/>
            <person name="Frohlich T."/>
            <person name="Geiler-Samerotte K.A."/>
            <person name="Gerlach D."/>
            <person name="Hatcher P."/>
            <person name="Jogdeo S."/>
            <person name="Krijgsveld J."/>
            <person name="Kriventseva E.V."/>
            <person name="Kultz D."/>
            <person name="Laforsch C."/>
            <person name="Lindquist E."/>
            <person name="Lopez J."/>
            <person name="Manak J.R."/>
            <person name="Muller J."/>
            <person name="Pangilinan J."/>
            <person name="Patwardhan R.P."/>
            <person name="Pitluck S."/>
            <person name="Pritham E.J."/>
            <person name="Rechtsteiner A."/>
            <person name="Rho M."/>
            <person name="Rogozin I.B."/>
            <person name="Sakarya O."/>
            <person name="Salamov A."/>
            <person name="Schaack S."/>
            <person name="Shapiro H."/>
            <person name="Shiga Y."/>
            <person name="Skalitzky C."/>
            <person name="Smith Z."/>
            <person name="Souvorov A."/>
            <person name="Sung W."/>
            <person name="Tang Z."/>
            <person name="Tsuchiya D."/>
            <person name="Tu H."/>
            <person name="Vos H."/>
            <person name="Wang M."/>
            <person name="Wolf Y.I."/>
            <person name="Yamagata H."/>
            <person name="Yamada T."/>
            <person name="Ye Y."/>
            <person name="Shaw J.R."/>
            <person name="Andrews J."/>
            <person name="Crease T.J."/>
            <person name="Tang H."/>
            <person name="Lucas S.M."/>
            <person name="Robertson H.M."/>
            <person name="Bork P."/>
            <person name="Koonin E.V."/>
            <person name="Zdobnov E.M."/>
            <person name="Grigoriev I.V."/>
            <person name="Lynch M."/>
            <person name="Boore J.L."/>
        </authorList>
    </citation>
    <scope>NUCLEOTIDE SEQUENCE [LARGE SCALE GENOMIC DNA]</scope>
</reference>
<organism evidence="2 3">
    <name type="scientific">Daphnia pulex</name>
    <name type="common">Water flea</name>
    <dbReference type="NCBI Taxonomy" id="6669"/>
    <lineage>
        <taxon>Eukaryota</taxon>
        <taxon>Metazoa</taxon>
        <taxon>Ecdysozoa</taxon>
        <taxon>Arthropoda</taxon>
        <taxon>Crustacea</taxon>
        <taxon>Branchiopoda</taxon>
        <taxon>Diplostraca</taxon>
        <taxon>Cladocera</taxon>
        <taxon>Anomopoda</taxon>
        <taxon>Daphniidae</taxon>
        <taxon>Daphnia</taxon>
    </lineage>
</organism>
<protein>
    <recommendedName>
        <fullName evidence="1">Alpha-2-macroglobulin bait region domain-containing protein</fullName>
    </recommendedName>
</protein>
<evidence type="ECO:0000313" key="3">
    <source>
        <dbReference type="Proteomes" id="UP000000305"/>
    </source>
</evidence>
<dbReference type="InterPro" id="IPR013783">
    <property type="entry name" value="Ig-like_fold"/>
</dbReference>
<evidence type="ECO:0000313" key="2">
    <source>
        <dbReference type="EMBL" id="EFX70269.1"/>
    </source>
</evidence>
<dbReference type="SMART" id="SM01359">
    <property type="entry name" value="A2M_N_2"/>
    <property type="match status" value="1"/>
</dbReference>
<dbReference type="PANTHER" id="PTHR11412">
    <property type="entry name" value="MACROGLOBULIN / COMPLEMENT"/>
    <property type="match status" value="1"/>
</dbReference>
<dbReference type="OMA" id="WIDSRIR"/>
<proteinExistence type="predicted"/>
<dbReference type="OrthoDB" id="6336149at2759"/>
<dbReference type="InterPro" id="IPR011625">
    <property type="entry name" value="A2M_N_BRD"/>
</dbReference>
<feature type="domain" description="Alpha-2-macroglobulin bait region" evidence="1">
    <location>
        <begin position="1"/>
        <end position="177"/>
    </location>
</feature>
<dbReference type="KEGG" id="dpx:DAPPUDRAFT_300552"/>
<dbReference type="Proteomes" id="UP000000305">
    <property type="component" value="Unassembled WGS sequence"/>
</dbReference>
<dbReference type="Pfam" id="PF07703">
    <property type="entry name" value="A2M_BRD"/>
    <property type="match status" value="1"/>
</dbReference>
<dbReference type="InParanoid" id="E9HDC7"/>
<dbReference type="Gene3D" id="2.60.40.1930">
    <property type="match status" value="1"/>
</dbReference>
<dbReference type="EMBL" id="GL732623">
    <property type="protein sequence ID" value="EFX70269.1"/>
    <property type="molecule type" value="Genomic_DNA"/>
</dbReference>
<dbReference type="STRING" id="6669.E9HDC7"/>
<evidence type="ECO:0000259" key="1">
    <source>
        <dbReference type="SMART" id="SM01359"/>
    </source>
</evidence>